<dbReference type="PANTHER" id="PTHR16023:SF0">
    <property type="entry name" value="PROTEIN VAC14 HOMOLOG"/>
    <property type="match status" value="1"/>
</dbReference>
<evidence type="ECO:0000256" key="3">
    <source>
        <dbReference type="ARBA" id="ARBA00022737"/>
    </source>
</evidence>
<keyword evidence="8" id="KW-1185">Reference proteome</keyword>
<evidence type="ECO:0000256" key="5">
    <source>
        <dbReference type="PROSITE-ProRule" id="PRU00103"/>
    </source>
</evidence>
<proteinExistence type="inferred from homology"/>
<evidence type="ECO:0000313" key="8">
    <source>
        <dbReference type="Proteomes" id="UP001085076"/>
    </source>
</evidence>
<accession>A0A9D5HSG6</accession>
<dbReference type="GO" id="GO:0070772">
    <property type="term" value="C:PAS complex"/>
    <property type="evidence" value="ECO:0007669"/>
    <property type="project" value="InterPro"/>
</dbReference>
<dbReference type="Pfam" id="PF12755">
    <property type="entry name" value="Vac14_Fab1_bd"/>
    <property type="match status" value="1"/>
</dbReference>
<dbReference type="InterPro" id="IPR021133">
    <property type="entry name" value="HEAT_type_2"/>
</dbReference>
<reference evidence="7" key="1">
    <citation type="submission" date="2021-03" db="EMBL/GenBank/DDBJ databases">
        <authorList>
            <person name="Li Z."/>
            <person name="Yang C."/>
        </authorList>
    </citation>
    <scope>NUCLEOTIDE SEQUENCE</scope>
    <source>
        <strain evidence="7">Dzin_1.0</strain>
        <tissue evidence="7">Leaf</tissue>
    </source>
</reference>
<comment type="similarity">
    <text evidence="2">Belongs to the VAC14 family.</text>
</comment>
<feature type="domain" description="Vacuolar protein 14 C-terminal Fig4-binding" evidence="6">
    <location>
        <begin position="405"/>
        <end position="582"/>
    </location>
</feature>
<dbReference type="SUPFAM" id="SSF48371">
    <property type="entry name" value="ARM repeat"/>
    <property type="match status" value="1"/>
</dbReference>
<dbReference type="AlphaFoldDB" id="A0A9D5HSG6"/>
<evidence type="ECO:0000259" key="6">
    <source>
        <dbReference type="Pfam" id="PF11916"/>
    </source>
</evidence>
<evidence type="ECO:0000256" key="4">
    <source>
        <dbReference type="ARBA" id="ARBA00023136"/>
    </source>
</evidence>
<dbReference type="InterPro" id="IPR016024">
    <property type="entry name" value="ARM-type_fold"/>
</dbReference>
<comment type="caution">
    <text evidence="7">The sequence shown here is derived from an EMBL/GenBank/DDBJ whole genome shotgun (WGS) entry which is preliminary data.</text>
</comment>
<dbReference type="GO" id="GO:0010008">
    <property type="term" value="C:endosome membrane"/>
    <property type="evidence" value="ECO:0007669"/>
    <property type="project" value="TreeGrafter"/>
</dbReference>
<dbReference type="InterPro" id="IPR021841">
    <property type="entry name" value="VAC14_Fig4p-bd"/>
</dbReference>
<dbReference type="GO" id="GO:0006661">
    <property type="term" value="P:phosphatidylinositol biosynthetic process"/>
    <property type="evidence" value="ECO:0007669"/>
    <property type="project" value="InterPro"/>
</dbReference>
<gene>
    <name evidence="7" type="ORF">J5N97_005614</name>
</gene>
<evidence type="ECO:0000256" key="2">
    <source>
        <dbReference type="ARBA" id="ARBA00010225"/>
    </source>
</evidence>
<comment type="subcellular location">
    <subcellularLocation>
        <location evidence="1">Endomembrane system</location>
    </subcellularLocation>
</comment>
<sequence length="660" mass="75379">MLSPSSNHRSDEFTGIPSCVLSNLGDELLETRIRALYQLFYFVSKPEFKSESKNILALADHLSKEFMNPSQPSYRKQGGLIGLTVLMVALRKELAHLFLPKVLPPVLYCLRDQDRWVRESAGEALCEIAVIVKGEIFVFFDYIFSAISSLTEDPGRNFPVSNKVLDRILKCSATKDGEFRIEEFIHFLKETMNKVSYDERLFLLRWIGTTLPHHLESQWFYLELIEVAFHGLRQPKYNERQTSAKDLAEILYHIKTGEEKVDFDHLAKRLLHFACLPDQLSQFTALTWVACEINEGISKAHAGPAKSLNINSVLSVLTSELSCAQKDTRIEALHWIAKLLAWHRAVVVPYFNDNFDILIKALSDPSDEVVLLVLEVHACIARDASTQFHRLFVFLVQNFQTDRSFLLRQGSLIVSQLCALLNAEQVYLEFSSVLDREDNLEFASQLVQMLNFVLITASELADMRALLKQTLVNAGGRDLFLSLYSSWCHSASATISLCLLVQAYRHATHVILSFVEEEDMNMISLTELADLVNLLETPCFDYINQLLEAKRSLWLWKALHCLFMLQPQETVASNLLMRRLRKVPAHSFVCARFECFSCKPKPMDTLQLADPSNENQDTENKQDAINFASLLEQFKNIQRKHFKHAKTKTQLQPYNSASSA</sequence>
<dbReference type="InterPro" id="IPR011989">
    <property type="entry name" value="ARM-like"/>
</dbReference>
<dbReference type="OrthoDB" id="5574975at2759"/>
<keyword evidence="3" id="KW-0677">Repeat</keyword>
<dbReference type="Gene3D" id="1.25.10.10">
    <property type="entry name" value="Leucine-rich Repeat Variant"/>
    <property type="match status" value="2"/>
</dbReference>
<feature type="repeat" description="HEAT" evidence="5">
    <location>
        <begin position="102"/>
        <end position="137"/>
    </location>
</feature>
<name>A0A9D5HSG6_9LILI</name>
<evidence type="ECO:0000256" key="1">
    <source>
        <dbReference type="ARBA" id="ARBA00004308"/>
    </source>
</evidence>
<dbReference type="Pfam" id="PF11916">
    <property type="entry name" value="Vac14_Fig4_bd"/>
    <property type="match status" value="1"/>
</dbReference>
<organism evidence="7 8">
    <name type="scientific">Dioscorea zingiberensis</name>
    <dbReference type="NCBI Taxonomy" id="325984"/>
    <lineage>
        <taxon>Eukaryota</taxon>
        <taxon>Viridiplantae</taxon>
        <taxon>Streptophyta</taxon>
        <taxon>Embryophyta</taxon>
        <taxon>Tracheophyta</taxon>
        <taxon>Spermatophyta</taxon>
        <taxon>Magnoliopsida</taxon>
        <taxon>Liliopsida</taxon>
        <taxon>Dioscoreales</taxon>
        <taxon>Dioscoreaceae</taxon>
        <taxon>Dioscorea</taxon>
    </lineage>
</organism>
<keyword evidence="4" id="KW-0472">Membrane</keyword>
<dbReference type="PROSITE" id="PS50077">
    <property type="entry name" value="HEAT_REPEAT"/>
    <property type="match status" value="1"/>
</dbReference>
<protein>
    <recommendedName>
        <fullName evidence="6">Vacuolar protein 14 C-terminal Fig4-binding domain-containing protein</fullName>
    </recommendedName>
</protein>
<dbReference type="Proteomes" id="UP001085076">
    <property type="component" value="Miscellaneous, Linkage group lg01"/>
</dbReference>
<dbReference type="InterPro" id="IPR026825">
    <property type="entry name" value="Vac14"/>
</dbReference>
<reference evidence="7" key="2">
    <citation type="journal article" date="2022" name="Hortic Res">
        <title>The genome of Dioscorea zingiberensis sheds light on the biosynthesis, origin and evolution of the medicinally important diosgenin saponins.</title>
        <authorList>
            <person name="Li Y."/>
            <person name="Tan C."/>
            <person name="Li Z."/>
            <person name="Guo J."/>
            <person name="Li S."/>
            <person name="Chen X."/>
            <person name="Wang C."/>
            <person name="Dai X."/>
            <person name="Yang H."/>
            <person name="Song W."/>
            <person name="Hou L."/>
            <person name="Xu J."/>
            <person name="Tong Z."/>
            <person name="Xu A."/>
            <person name="Yuan X."/>
            <person name="Wang W."/>
            <person name="Yang Q."/>
            <person name="Chen L."/>
            <person name="Sun Z."/>
            <person name="Wang K."/>
            <person name="Pan B."/>
            <person name="Chen J."/>
            <person name="Bao Y."/>
            <person name="Liu F."/>
            <person name="Qi X."/>
            <person name="Gang D.R."/>
            <person name="Wen J."/>
            <person name="Li J."/>
        </authorList>
    </citation>
    <scope>NUCLEOTIDE SEQUENCE</scope>
    <source>
        <strain evidence="7">Dzin_1.0</strain>
    </source>
</reference>
<dbReference type="EMBL" id="JAGGNH010000001">
    <property type="protein sequence ID" value="KAJ0987258.1"/>
    <property type="molecule type" value="Genomic_DNA"/>
</dbReference>
<dbReference type="PANTHER" id="PTHR16023">
    <property type="entry name" value="TAX1 BINDING PROTEIN-RELATED"/>
    <property type="match status" value="1"/>
</dbReference>
<evidence type="ECO:0000313" key="7">
    <source>
        <dbReference type="EMBL" id="KAJ0987258.1"/>
    </source>
</evidence>